<sequence>MPNFSKPELWLSTEFNIIRPDVAQTSPLHKFIPHFLKNSVEATAAVKNSSFFIQGVVNLAHAAPYNITLVITGTESVMQDKYMKSVQFLRKVASLSGSNEAQSTDIPFELELSAVQCPDSFAGEFGKISYELSAVIQQPDHPRSICSQPVNLIYRPNSSMLLSYSEDWTKSKWPITLHSTGPRLLLVHTLNNSQFLTSSFRPVVTFSQEYSTEVPVFEIEQVHYTLIEVAKYKRKNKLGIEHTAKNSTEIIRGIVYDTPCWDEPCLLELYDLTDAMRIHQPTNGKLLSVSHYLQISVRFMDIDDYVGFKLPIHVVLDINCRHGTLVVGKFLGMRFSIHIRKLSTKPRVVHTIKEYRELRNEWYRQGKSVGFVPTMGALHTGHTSLAELAKSNCDVAVASIFVNPAQFAPHEDLNKYPKTLDSDLDLLAKVNTDVVFVPSVAEMYPAGIPLQVDQQVGTFVQVLGKSHQMEGSIRPHFFRGVATVVTKLFNIIQPTHAFFGQKDVQQCSVIRTMVRDLHFNLKIVVGETKREADGLAMSSRNRYLSKEERAVAPILYKGMQATIAAFESGVRDRKTLIEKAEKVILRQKNIKLEYLSIAEPLSLAEVDVVGKEGAILSGAIKVGTTRIIDNVLLGMEREYI</sequence>
<keyword evidence="8" id="KW-0067">ATP-binding</keyword>
<keyword evidence="6" id="KW-0566">Pantothenate biosynthesis</keyword>
<dbReference type="HAMAP" id="MF_00158">
    <property type="entry name" value="PanC"/>
    <property type="match status" value="1"/>
</dbReference>
<dbReference type="Gene3D" id="2.60.40.640">
    <property type="match status" value="1"/>
</dbReference>
<keyword evidence="13" id="KW-1185">Reference proteome</keyword>
<proteinExistence type="inferred from homology"/>
<comment type="caution">
    <text evidence="12">The sequence shown here is derived from an EMBL/GenBank/DDBJ whole genome shotgun (WGS) entry which is preliminary data.</text>
</comment>
<comment type="similarity">
    <text evidence="2">Belongs to the pantothenate synthetase family.</text>
</comment>
<dbReference type="NCBIfam" id="TIGR00018">
    <property type="entry name" value="panC"/>
    <property type="match status" value="1"/>
</dbReference>
<protein>
    <recommendedName>
        <fullName evidence="4">Pantoate--beta-alanine ligase</fullName>
        <ecNumber evidence="3">6.3.2.1</ecNumber>
    </recommendedName>
    <alternativeName>
        <fullName evidence="10">Pantoate-activating enzyme</fullName>
    </alternativeName>
    <alternativeName>
        <fullName evidence="9">Pantothenate synthetase</fullName>
    </alternativeName>
</protein>
<evidence type="ECO:0000256" key="10">
    <source>
        <dbReference type="ARBA" id="ARBA00032806"/>
    </source>
</evidence>
<dbReference type="CDD" id="cd00560">
    <property type="entry name" value="PanC"/>
    <property type="match status" value="1"/>
</dbReference>
<dbReference type="AlphaFoldDB" id="A0AAD5UGE6"/>
<comment type="pathway">
    <text evidence="1">Cofactor biosynthesis; (R)-pantothenate biosynthesis; (R)-pantothenate from (R)-pantoate and beta-alanine: step 1/1.</text>
</comment>
<comment type="catalytic activity">
    <reaction evidence="11">
        <text>(R)-pantoate + beta-alanine + ATP = (R)-pantothenate + AMP + diphosphate + H(+)</text>
        <dbReference type="Rhea" id="RHEA:10912"/>
        <dbReference type="ChEBI" id="CHEBI:15378"/>
        <dbReference type="ChEBI" id="CHEBI:15980"/>
        <dbReference type="ChEBI" id="CHEBI:29032"/>
        <dbReference type="ChEBI" id="CHEBI:30616"/>
        <dbReference type="ChEBI" id="CHEBI:33019"/>
        <dbReference type="ChEBI" id="CHEBI:57966"/>
        <dbReference type="ChEBI" id="CHEBI:456215"/>
        <dbReference type="EC" id="6.3.2.1"/>
    </reaction>
</comment>
<dbReference type="PANTHER" id="PTHR21299">
    <property type="entry name" value="CYTIDYLATE KINASE/PANTOATE-BETA-ALANINE LIGASE"/>
    <property type="match status" value="1"/>
</dbReference>
<evidence type="ECO:0000313" key="12">
    <source>
        <dbReference type="EMBL" id="KAJ3257380.1"/>
    </source>
</evidence>
<dbReference type="InterPro" id="IPR014729">
    <property type="entry name" value="Rossmann-like_a/b/a_fold"/>
</dbReference>
<evidence type="ECO:0000313" key="13">
    <source>
        <dbReference type="Proteomes" id="UP001210925"/>
    </source>
</evidence>
<dbReference type="SUPFAM" id="SSF52374">
    <property type="entry name" value="Nucleotidylyl transferase"/>
    <property type="match status" value="1"/>
</dbReference>
<dbReference type="GO" id="GO:0004592">
    <property type="term" value="F:pantoate-beta-alanine ligase activity"/>
    <property type="evidence" value="ECO:0007669"/>
    <property type="project" value="UniProtKB-EC"/>
</dbReference>
<evidence type="ECO:0000256" key="1">
    <source>
        <dbReference type="ARBA" id="ARBA00004990"/>
    </source>
</evidence>
<dbReference type="GO" id="GO:0005524">
    <property type="term" value="F:ATP binding"/>
    <property type="evidence" value="ECO:0007669"/>
    <property type="project" value="UniProtKB-KW"/>
</dbReference>
<evidence type="ECO:0000256" key="6">
    <source>
        <dbReference type="ARBA" id="ARBA00022655"/>
    </source>
</evidence>
<dbReference type="EC" id="6.3.2.1" evidence="3"/>
<evidence type="ECO:0000256" key="11">
    <source>
        <dbReference type="ARBA" id="ARBA00048258"/>
    </source>
</evidence>
<evidence type="ECO:0000256" key="5">
    <source>
        <dbReference type="ARBA" id="ARBA00022598"/>
    </source>
</evidence>
<evidence type="ECO:0000256" key="4">
    <source>
        <dbReference type="ARBA" id="ARBA00015647"/>
    </source>
</evidence>
<gene>
    <name evidence="12" type="primary">PAN6</name>
    <name evidence="12" type="ORF">HK103_004600</name>
</gene>
<dbReference type="Proteomes" id="UP001210925">
    <property type="component" value="Unassembled WGS sequence"/>
</dbReference>
<dbReference type="InterPro" id="IPR003721">
    <property type="entry name" value="Pantoate_ligase"/>
</dbReference>
<keyword evidence="5" id="KW-0436">Ligase</keyword>
<dbReference type="Pfam" id="PF02569">
    <property type="entry name" value="Pantoate_ligase"/>
    <property type="match status" value="1"/>
</dbReference>
<dbReference type="InterPro" id="IPR014752">
    <property type="entry name" value="Arrestin-like_C"/>
</dbReference>
<dbReference type="EMBL" id="JADGKB010000039">
    <property type="protein sequence ID" value="KAJ3257380.1"/>
    <property type="molecule type" value="Genomic_DNA"/>
</dbReference>
<evidence type="ECO:0000256" key="9">
    <source>
        <dbReference type="ARBA" id="ARBA00029902"/>
    </source>
</evidence>
<dbReference type="InterPro" id="IPR042176">
    <property type="entry name" value="Pantoate_ligase_C"/>
</dbReference>
<dbReference type="PANTHER" id="PTHR21299:SF1">
    <property type="entry name" value="PANTOATE--BETA-ALANINE LIGASE"/>
    <property type="match status" value="1"/>
</dbReference>
<evidence type="ECO:0000256" key="2">
    <source>
        <dbReference type="ARBA" id="ARBA00009256"/>
    </source>
</evidence>
<keyword evidence="7" id="KW-0547">Nucleotide-binding</keyword>
<reference evidence="12" key="1">
    <citation type="submission" date="2020-05" db="EMBL/GenBank/DDBJ databases">
        <title>Phylogenomic resolution of chytrid fungi.</title>
        <authorList>
            <person name="Stajich J.E."/>
            <person name="Amses K."/>
            <person name="Simmons R."/>
            <person name="Seto K."/>
            <person name="Myers J."/>
            <person name="Bonds A."/>
            <person name="Quandt C.A."/>
            <person name="Barry K."/>
            <person name="Liu P."/>
            <person name="Grigoriev I."/>
            <person name="Longcore J.E."/>
            <person name="James T.Y."/>
        </authorList>
    </citation>
    <scope>NUCLEOTIDE SEQUENCE</scope>
    <source>
        <strain evidence="12">PLAUS21</strain>
    </source>
</reference>
<evidence type="ECO:0000256" key="7">
    <source>
        <dbReference type="ARBA" id="ARBA00022741"/>
    </source>
</evidence>
<evidence type="ECO:0000256" key="3">
    <source>
        <dbReference type="ARBA" id="ARBA00012219"/>
    </source>
</evidence>
<evidence type="ECO:0000256" key="8">
    <source>
        <dbReference type="ARBA" id="ARBA00022840"/>
    </source>
</evidence>
<organism evidence="12 13">
    <name type="scientific">Boothiomyces macroporosus</name>
    <dbReference type="NCBI Taxonomy" id="261099"/>
    <lineage>
        <taxon>Eukaryota</taxon>
        <taxon>Fungi</taxon>
        <taxon>Fungi incertae sedis</taxon>
        <taxon>Chytridiomycota</taxon>
        <taxon>Chytridiomycota incertae sedis</taxon>
        <taxon>Chytridiomycetes</taxon>
        <taxon>Rhizophydiales</taxon>
        <taxon>Terramycetaceae</taxon>
        <taxon>Boothiomyces</taxon>
    </lineage>
</organism>
<dbReference type="Gene3D" id="3.40.50.620">
    <property type="entry name" value="HUPs"/>
    <property type="match status" value="1"/>
</dbReference>
<accession>A0AAD5UGE6</accession>
<dbReference type="FunFam" id="3.40.50.620:FF:000013">
    <property type="entry name" value="Pantothenate synthetase"/>
    <property type="match status" value="1"/>
</dbReference>
<name>A0AAD5UGE6_9FUNG</name>
<dbReference type="Gene3D" id="3.30.1300.10">
    <property type="entry name" value="Pantoate-beta-alanine ligase, C-terminal domain"/>
    <property type="match status" value="1"/>
</dbReference>
<dbReference type="GO" id="GO:0015940">
    <property type="term" value="P:pantothenate biosynthetic process"/>
    <property type="evidence" value="ECO:0007669"/>
    <property type="project" value="UniProtKB-KW"/>
</dbReference>